<sequence>MPVWCCGLPVQLLLRRSLMLISDSVEEVRDCKNQLKNNDNDSYDLKKRTKEFELLCDVVKVSAKYLEGDTVEVAVLAEFLEK</sequence>
<accession>A0AAV6JGX4</accession>
<name>A0AAV6JGX4_9ERIC</name>
<gene>
    <name evidence="2" type="ORF">RHGRI_020578</name>
</gene>
<evidence type="ECO:0000313" key="3">
    <source>
        <dbReference type="Proteomes" id="UP000823749"/>
    </source>
</evidence>
<evidence type="ECO:0000313" key="2">
    <source>
        <dbReference type="EMBL" id="KAG5540401.1"/>
    </source>
</evidence>
<evidence type="ECO:0000256" key="1">
    <source>
        <dbReference type="SAM" id="SignalP"/>
    </source>
</evidence>
<proteinExistence type="predicted"/>
<dbReference type="Proteomes" id="UP000823749">
    <property type="component" value="Chromosome 7"/>
</dbReference>
<reference evidence="2" key="1">
    <citation type="submission" date="2020-08" db="EMBL/GenBank/DDBJ databases">
        <title>Plant Genome Project.</title>
        <authorList>
            <person name="Zhang R.-G."/>
        </authorList>
    </citation>
    <scope>NUCLEOTIDE SEQUENCE</scope>
    <source>
        <strain evidence="2">WSP0</strain>
        <tissue evidence="2">Leaf</tissue>
    </source>
</reference>
<dbReference type="AlphaFoldDB" id="A0AAV6JGX4"/>
<comment type="caution">
    <text evidence="2">The sequence shown here is derived from an EMBL/GenBank/DDBJ whole genome shotgun (WGS) entry which is preliminary data.</text>
</comment>
<feature type="chain" id="PRO_5043775648" evidence="1">
    <location>
        <begin position="20"/>
        <end position="82"/>
    </location>
</feature>
<protein>
    <submittedName>
        <fullName evidence="2">Uncharacterized protein</fullName>
    </submittedName>
</protein>
<dbReference type="EMBL" id="JACTNZ010000007">
    <property type="protein sequence ID" value="KAG5540401.1"/>
    <property type="molecule type" value="Genomic_DNA"/>
</dbReference>
<keyword evidence="3" id="KW-1185">Reference proteome</keyword>
<organism evidence="2 3">
    <name type="scientific">Rhododendron griersonianum</name>
    <dbReference type="NCBI Taxonomy" id="479676"/>
    <lineage>
        <taxon>Eukaryota</taxon>
        <taxon>Viridiplantae</taxon>
        <taxon>Streptophyta</taxon>
        <taxon>Embryophyta</taxon>
        <taxon>Tracheophyta</taxon>
        <taxon>Spermatophyta</taxon>
        <taxon>Magnoliopsida</taxon>
        <taxon>eudicotyledons</taxon>
        <taxon>Gunneridae</taxon>
        <taxon>Pentapetalae</taxon>
        <taxon>asterids</taxon>
        <taxon>Ericales</taxon>
        <taxon>Ericaceae</taxon>
        <taxon>Ericoideae</taxon>
        <taxon>Rhodoreae</taxon>
        <taxon>Rhododendron</taxon>
    </lineage>
</organism>
<feature type="signal peptide" evidence="1">
    <location>
        <begin position="1"/>
        <end position="19"/>
    </location>
</feature>
<keyword evidence="1" id="KW-0732">Signal</keyword>